<proteinExistence type="inferred from homology"/>
<organism evidence="7 8">
    <name type="scientific">Paramuribaculum intestinale</name>
    <dbReference type="NCBI Taxonomy" id="2094151"/>
    <lineage>
        <taxon>Bacteria</taxon>
        <taxon>Pseudomonadati</taxon>
        <taxon>Bacteroidota</taxon>
        <taxon>Bacteroidia</taxon>
        <taxon>Bacteroidales</taxon>
        <taxon>Muribaculaceae</taxon>
        <taxon>Paramuribaculum</taxon>
    </lineage>
</organism>
<dbReference type="RefSeq" id="WP_107035105.1">
    <property type="nucleotide sequence ID" value="NZ_CAOLHR010000001.1"/>
</dbReference>
<evidence type="ECO:0000256" key="3">
    <source>
        <dbReference type="ARBA" id="ARBA00023082"/>
    </source>
</evidence>
<gene>
    <name evidence="7" type="ORF">C5O25_02230</name>
</gene>
<dbReference type="InterPro" id="IPR036388">
    <property type="entry name" value="WH-like_DNA-bd_sf"/>
</dbReference>
<dbReference type="InterPro" id="IPR013324">
    <property type="entry name" value="RNA_pol_sigma_r3/r4-like"/>
</dbReference>
<evidence type="ECO:0000256" key="2">
    <source>
        <dbReference type="ARBA" id="ARBA00023015"/>
    </source>
</evidence>
<dbReference type="Proteomes" id="UP000244925">
    <property type="component" value="Unassembled WGS sequence"/>
</dbReference>
<feature type="domain" description="RNA polymerase sigma-70 region 2" evidence="5">
    <location>
        <begin position="14"/>
        <end position="73"/>
    </location>
</feature>
<evidence type="ECO:0000259" key="5">
    <source>
        <dbReference type="Pfam" id="PF04542"/>
    </source>
</evidence>
<comment type="similarity">
    <text evidence="1">Belongs to the sigma-70 factor family. ECF subfamily.</text>
</comment>
<name>A0A2V1J227_9BACT</name>
<dbReference type="Gene3D" id="1.10.1740.10">
    <property type="match status" value="1"/>
</dbReference>
<keyword evidence="3" id="KW-0731">Sigma factor</keyword>
<dbReference type="GO" id="GO:0016987">
    <property type="term" value="F:sigma factor activity"/>
    <property type="evidence" value="ECO:0007669"/>
    <property type="project" value="UniProtKB-KW"/>
</dbReference>
<dbReference type="PANTHER" id="PTHR43133:SF25">
    <property type="entry name" value="RNA POLYMERASE SIGMA FACTOR RFAY-RELATED"/>
    <property type="match status" value="1"/>
</dbReference>
<dbReference type="GO" id="GO:0003677">
    <property type="term" value="F:DNA binding"/>
    <property type="evidence" value="ECO:0007669"/>
    <property type="project" value="InterPro"/>
</dbReference>
<dbReference type="GO" id="GO:0006352">
    <property type="term" value="P:DNA-templated transcription initiation"/>
    <property type="evidence" value="ECO:0007669"/>
    <property type="project" value="InterPro"/>
</dbReference>
<dbReference type="InterPro" id="IPR007627">
    <property type="entry name" value="RNA_pol_sigma70_r2"/>
</dbReference>
<comment type="caution">
    <text evidence="7">The sequence shown here is derived from an EMBL/GenBank/DDBJ whole genome shotgun (WGS) entry which is preliminary data.</text>
</comment>
<evidence type="ECO:0000259" key="6">
    <source>
        <dbReference type="Pfam" id="PF08281"/>
    </source>
</evidence>
<dbReference type="InterPro" id="IPR013325">
    <property type="entry name" value="RNA_pol_sigma_r2"/>
</dbReference>
<dbReference type="AlphaFoldDB" id="A0A2V1J227"/>
<dbReference type="Pfam" id="PF08281">
    <property type="entry name" value="Sigma70_r4_2"/>
    <property type="match status" value="1"/>
</dbReference>
<dbReference type="SUPFAM" id="SSF88946">
    <property type="entry name" value="Sigma2 domain of RNA polymerase sigma factors"/>
    <property type="match status" value="1"/>
</dbReference>
<keyword evidence="8" id="KW-1185">Reference proteome</keyword>
<keyword evidence="2" id="KW-0805">Transcription regulation</keyword>
<sequence length="167" mass="19474">MTTAKFREKLLGLQQNLLNFAFVLTSNRDDAYDLLQDTTLKVLDSSDLYQDDTNFKGWVFTIMRNIFINRYRRMVRSATVVDTSDDLYRINTPENCLQPSPEDTYLASEIADVVNSFPDGYRIPFTMHVAGYKYAEIAERMHLPLGTVKSRIFYARKFLQARLADYR</sequence>
<dbReference type="Pfam" id="PF04542">
    <property type="entry name" value="Sigma70_r2"/>
    <property type="match status" value="1"/>
</dbReference>
<feature type="domain" description="RNA polymerase sigma factor 70 region 4 type 2" evidence="6">
    <location>
        <begin position="110"/>
        <end position="159"/>
    </location>
</feature>
<protein>
    <submittedName>
        <fullName evidence="7">RNA polymerase subunit sigma</fullName>
    </submittedName>
</protein>
<accession>A0A2V1J227</accession>
<evidence type="ECO:0000256" key="4">
    <source>
        <dbReference type="ARBA" id="ARBA00023163"/>
    </source>
</evidence>
<evidence type="ECO:0000313" key="7">
    <source>
        <dbReference type="EMBL" id="PWB09084.1"/>
    </source>
</evidence>
<dbReference type="SUPFAM" id="SSF88659">
    <property type="entry name" value="Sigma3 and sigma4 domains of RNA polymerase sigma factors"/>
    <property type="match status" value="1"/>
</dbReference>
<dbReference type="NCBIfam" id="TIGR02937">
    <property type="entry name" value="sigma70-ECF"/>
    <property type="match status" value="1"/>
</dbReference>
<dbReference type="InterPro" id="IPR013249">
    <property type="entry name" value="RNA_pol_sigma70_r4_t2"/>
</dbReference>
<dbReference type="EMBL" id="PUBV01000003">
    <property type="protein sequence ID" value="PWB09084.1"/>
    <property type="molecule type" value="Genomic_DNA"/>
</dbReference>
<dbReference type="InterPro" id="IPR039425">
    <property type="entry name" value="RNA_pol_sigma-70-like"/>
</dbReference>
<evidence type="ECO:0000256" key="1">
    <source>
        <dbReference type="ARBA" id="ARBA00010641"/>
    </source>
</evidence>
<keyword evidence="4" id="KW-0804">Transcription</keyword>
<dbReference type="Gene3D" id="1.10.10.10">
    <property type="entry name" value="Winged helix-like DNA-binding domain superfamily/Winged helix DNA-binding domain"/>
    <property type="match status" value="1"/>
</dbReference>
<dbReference type="PANTHER" id="PTHR43133">
    <property type="entry name" value="RNA POLYMERASE ECF-TYPE SIGMA FACTO"/>
    <property type="match status" value="1"/>
</dbReference>
<dbReference type="InterPro" id="IPR014284">
    <property type="entry name" value="RNA_pol_sigma-70_dom"/>
</dbReference>
<evidence type="ECO:0000313" key="8">
    <source>
        <dbReference type="Proteomes" id="UP000244925"/>
    </source>
</evidence>
<reference evidence="8" key="1">
    <citation type="submission" date="2018-02" db="EMBL/GenBank/DDBJ databases">
        <authorList>
            <person name="Clavel T."/>
            <person name="Strowig T."/>
        </authorList>
    </citation>
    <scope>NUCLEOTIDE SEQUENCE [LARGE SCALE GENOMIC DNA]</scope>
    <source>
        <strain evidence="8">DSM 100764</strain>
    </source>
</reference>
<dbReference type="GeneID" id="93423399"/>